<dbReference type="InterPro" id="IPR057326">
    <property type="entry name" value="KR_dom"/>
</dbReference>
<feature type="domain" description="Carrier" evidence="8">
    <location>
        <begin position="2365"/>
        <end position="2442"/>
    </location>
</feature>
<keyword evidence="11" id="KW-0614">Plasmid</keyword>
<proteinExistence type="predicted"/>
<evidence type="ECO:0000256" key="7">
    <source>
        <dbReference type="PROSITE-ProRule" id="PRU01363"/>
    </source>
</evidence>
<dbReference type="CDD" id="cd00833">
    <property type="entry name" value="PKS"/>
    <property type="match status" value="1"/>
</dbReference>
<dbReference type="InterPro" id="IPR049552">
    <property type="entry name" value="PKS_DH_N"/>
</dbReference>
<feature type="domain" description="PKS/mFAS DH" evidence="10">
    <location>
        <begin position="886"/>
        <end position="1168"/>
    </location>
</feature>
<dbReference type="Pfam" id="PF00550">
    <property type="entry name" value="PP-binding"/>
    <property type="match status" value="1"/>
</dbReference>
<gene>
    <name evidence="11" type="ORF">FOB26_04305</name>
</gene>
<dbReference type="InterPro" id="IPR020841">
    <property type="entry name" value="PKS_Beta-ketoAc_synthase_dom"/>
</dbReference>
<dbReference type="Gene3D" id="1.10.1200.10">
    <property type="entry name" value="ACP-like"/>
    <property type="match status" value="1"/>
</dbReference>
<dbReference type="Gene3D" id="3.90.180.10">
    <property type="entry name" value="Medium-chain alcohol dehydrogenases, catalytic domain"/>
    <property type="match status" value="1"/>
</dbReference>
<keyword evidence="6" id="KW-0012">Acyltransferase</keyword>
<dbReference type="SUPFAM" id="SSF51735">
    <property type="entry name" value="NAD(P)-binding Rossmann-fold domains"/>
    <property type="match status" value="3"/>
</dbReference>
<feature type="region of interest" description="C-terminal hotdog fold" evidence="7">
    <location>
        <begin position="1021"/>
        <end position="1168"/>
    </location>
</feature>
<feature type="active site" description="Proton donor; for dehydratase activity" evidence="7">
    <location>
        <position position="1083"/>
    </location>
</feature>
<evidence type="ECO:0000256" key="1">
    <source>
        <dbReference type="ARBA" id="ARBA00022450"/>
    </source>
</evidence>
<dbReference type="InterPro" id="IPR014043">
    <property type="entry name" value="Acyl_transferase_dom"/>
</dbReference>
<dbReference type="InterPro" id="IPR049900">
    <property type="entry name" value="PKS_mFAS_DH"/>
</dbReference>
<dbReference type="PROSITE" id="PS00606">
    <property type="entry name" value="KS3_1"/>
    <property type="match status" value="1"/>
</dbReference>
<dbReference type="GO" id="GO:0004315">
    <property type="term" value="F:3-oxoacyl-[acyl-carrier-protein] synthase activity"/>
    <property type="evidence" value="ECO:0007669"/>
    <property type="project" value="InterPro"/>
</dbReference>
<dbReference type="GO" id="GO:0004312">
    <property type="term" value="F:fatty acid synthase activity"/>
    <property type="evidence" value="ECO:0007669"/>
    <property type="project" value="TreeGrafter"/>
</dbReference>
<dbReference type="Pfam" id="PF14765">
    <property type="entry name" value="PS-DH"/>
    <property type="match status" value="1"/>
</dbReference>
<dbReference type="RefSeq" id="WP_172873258.1">
    <property type="nucleotide sequence ID" value="NZ_JABRWL010000003.1"/>
</dbReference>
<dbReference type="SMART" id="SM00822">
    <property type="entry name" value="PKS_KR"/>
    <property type="match status" value="1"/>
</dbReference>
<dbReference type="SUPFAM" id="SSF55048">
    <property type="entry name" value="Probable ACP-binding domain of malonyl-CoA ACP transacylase"/>
    <property type="match status" value="1"/>
</dbReference>
<dbReference type="InterPro" id="IPR018201">
    <property type="entry name" value="Ketoacyl_synth_AS"/>
</dbReference>
<evidence type="ECO:0000256" key="5">
    <source>
        <dbReference type="ARBA" id="ARBA00023268"/>
    </source>
</evidence>
<dbReference type="SMART" id="SM00825">
    <property type="entry name" value="PKS_KS"/>
    <property type="match status" value="1"/>
</dbReference>
<dbReference type="PROSITE" id="PS01162">
    <property type="entry name" value="QOR_ZETA_CRYSTAL"/>
    <property type="match status" value="1"/>
</dbReference>
<dbReference type="PANTHER" id="PTHR43775">
    <property type="entry name" value="FATTY ACID SYNTHASE"/>
    <property type="match status" value="1"/>
</dbReference>
<dbReference type="PROSITE" id="PS52019">
    <property type="entry name" value="PKS_MFAS_DH"/>
    <property type="match status" value="1"/>
</dbReference>
<geneLocation type="plasmid" evidence="11">
    <name>unnamed5</name>
</geneLocation>
<dbReference type="SMART" id="SM00827">
    <property type="entry name" value="PKS_AT"/>
    <property type="match status" value="1"/>
</dbReference>
<dbReference type="InterPro" id="IPR016039">
    <property type="entry name" value="Thiolase-like"/>
</dbReference>
<dbReference type="InterPro" id="IPR036736">
    <property type="entry name" value="ACP-like_sf"/>
</dbReference>
<feature type="region of interest" description="N-terminal hotdog fold" evidence="7">
    <location>
        <begin position="886"/>
        <end position="1008"/>
    </location>
</feature>
<dbReference type="InterPro" id="IPR014031">
    <property type="entry name" value="Ketoacyl_synth_C"/>
</dbReference>
<keyword evidence="3" id="KW-0808">Transferase</keyword>
<dbReference type="SUPFAM" id="SSF53335">
    <property type="entry name" value="S-adenosyl-L-methionine-dependent methyltransferases"/>
    <property type="match status" value="1"/>
</dbReference>
<accession>A0AA44IXI7</accession>
<dbReference type="SMART" id="SM00826">
    <property type="entry name" value="PKS_DH"/>
    <property type="match status" value="1"/>
</dbReference>
<name>A0AA44IXI7_9HYPH</name>
<dbReference type="InterPro" id="IPR049551">
    <property type="entry name" value="PKS_DH_C"/>
</dbReference>
<keyword evidence="2" id="KW-0597">Phosphoprotein</keyword>
<dbReference type="GO" id="GO:0016491">
    <property type="term" value="F:oxidoreductase activity"/>
    <property type="evidence" value="ECO:0007669"/>
    <property type="project" value="InterPro"/>
</dbReference>
<dbReference type="Pfam" id="PF00698">
    <property type="entry name" value="Acyl_transf_1"/>
    <property type="match status" value="1"/>
</dbReference>
<evidence type="ECO:0000259" key="8">
    <source>
        <dbReference type="PROSITE" id="PS50075"/>
    </source>
</evidence>
<keyword evidence="4" id="KW-0521">NADP</keyword>
<dbReference type="SUPFAM" id="SSF50129">
    <property type="entry name" value="GroES-like"/>
    <property type="match status" value="1"/>
</dbReference>
<dbReference type="InterPro" id="IPR029063">
    <property type="entry name" value="SAM-dependent_MTases_sf"/>
</dbReference>
<dbReference type="InterPro" id="IPR014030">
    <property type="entry name" value="Ketoacyl_synth_N"/>
</dbReference>
<keyword evidence="1" id="KW-0596">Phosphopantetheine</keyword>
<evidence type="ECO:0000259" key="9">
    <source>
        <dbReference type="PROSITE" id="PS52004"/>
    </source>
</evidence>
<protein>
    <submittedName>
        <fullName evidence="11">SDR family NAD(P)-dependent oxidoreductase</fullName>
    </submittedName>
</protein>
<dbReference type="Pfam" id="PF13602">
    <property type="entry name" value="ADH_zinc_N_2"/>
    <property type="match status" value="1"/>
</dbReference>
<evidence type="ECO:0000256" key="3">
    <source>
        <dbReference type="ARBA" id="ARBA00022679"/>
    </source>
</evidence>
<dbReference type="Pfam" id="PF00109">
    <property type="entry name" value="ketoacyl-synt"/>
    <property type="match status" value="1"/>
</dbReference>
<keyword evidence="12" id="KW-1185">Reference proteome</keyword>
<dbReference type="Gene3D" id="3.40.366.10">
    <property type="entry name" value="Malonyl-Coenzyme A Acyl Carrier Protein, domain 2"/>
    <property type="match status" value="1"/>
</dbReference>
<dbReference type="InterPro" id="IPR042104">
    <property type="entry name" value="PKS_dehydratase_sf"/>
</dbReference>
<evidence type="ECO:0000256" key="4">
    <source>
        <dbReference type="ARBA" id="ARBA00022857"/>
    </source>
</evidence>
<dbReference type="InterPro" id="IPR013154">
    <property type="entry name" value="ADH-like_N"/>
</dbReference>
<dbReference type="GO" id="GO:0031177">
    <property type="term" value="F:phosphopantetheine binding"/>
    <property type="evidence" value="ECO:0007669"/>
    <property type="project" value="InterPro"/>
</dbReference>
<dbReference type="GO" id="GO:0006633">
    <property type="term" value="P:fatty acid biosynthetic process"/>
    <property type="evidence" value="ECO:0007669"/>
    <property type="project" value="InterPro"/>
</dbReference>
<dbReference type="Pfam" id="PF08659">
    <property type="entry name" value="KR"/>
    <property type="match status" value="1"/>
</dbReference>
<dbReference type="InterPro" id="IPR020807">
    <property type="entry name" value="PKS_DH"/>
</dbReference>
<comment type="caution">
    <text evidence="11">The sequence shown here is derived from an EMBL/GenBank/DDBJ whole genome shotgun (WGS) entry which is preliminary data.</text>
</comment>
<dbReference type="SUPFAM" id="SSF53901">
    <property type="entry name" value="Thiolase-like"/>
    <property type="match status" value="1"/>
</dbReference>
<dbReference type="SMART" id="SM00829">
    <property type="entry name" value="PKS_ER"/>
    <property type="match status" value="1"/>
</dbReference>
<dbReference type="InterPro" id="IPR016036">
    <property type="entry name" value="Malonyl_transacylase_ACP-bd"/>
</dbReference>
<dbReference type="PANTHER" id="PTHR43775:SF37">
    <property type="entry name" value="SI:DKEY-61P9.11"/>
    <property type="match status" value="1"/>
</dbReference>
<evidence type="ECO:0000313" key="12">
    <source>
        <dbReference type="Proteomes" id="UP001155820"/>
    </source>
</evidence>
<dbReference type="GO" id="GO:0008270">
    <property type="term" value="F:zinc ion binding"/>
    <property type="evidence" value="ECO:0007669"/>
    <property type="project" value="InterPro"/>
</dbReference>
<dbReference type="Gene3D" id="3.10.129.110">
    <property type="entry name" value="Polyketide synthase dehydratase"/>
    <property type="match status" value="1"/>
</dbReference>
<dbReference type="Pfam" id="PF21089">
    <property type="entry name" value="PKS_DH_N"/>
    <property type="match status" value="1"/>
</dbReference>
<dbReference type="Gene3D" id="3.40.50.720">
    <property type="entry name" value="NAD(P)-binding Rossmann-like Domain"/>
    <property type="match status" value="3"/>
</dbReference>
<dbReference type="InterPro" id="IPR002364">
    <property type="entry name" value="Quin_OxRdtase/zeta-crystal_CS"/>
</dbReference>
<dbReference type="InterPro" id="IPR006162">
    <property type="entry name" value="Ppantetheine_attach_site"/>
</dbReference>
<dbReference type="FunFam" id="3.40.50.720:FF:000209">
    <property type="entry name" value="Polyketide synthase Pks12"/>
    <property type="match status" value="1"/>
</dbReference>
<evidence type="ECO:0000256" key="6">
    <source>
        <dbReference type="ARBA" id="ARBA00023315"/>
    </source>
</evidence>
<dbReference type="InterPro" id="IPR020806">
    <property type="entry name" value="PKS_PP-bd"/>
</dbReference>
<organism evidence="11 12">
    <name type="scientific">Agrobacterium pusense</name>
    <dbReference type="NCBI Taxonomy" id="648995"/>
    <lineage>
        <taxon>Bacteria</taxon>
        <taxon>Pseudomonadati</taxon>
        <taxon>Pseudomonadota</taxon>
        <taxon>Alphaproteobacteria</taxon>
        <taxon>Hyphomicrobiales</taxon>
        <taxon>Rhizobiaceae</taxon>
        <taxon>Rhizobium/Agrobacterium group</taxon>
        <taxon>Agrobacterium</taxon>
    </lineage>
</organism>
<dbReference type="EMBL" id="JABRWM010000005">
    <property type="protein sequence ID" value="NRF18339.1"/>
    <property type="molecule type" value="Genomic_DNA"/>
</dbReference>
<feature type="active site" description="Proton acceptor; for dehydratase activity" evidence="7">
    <location>
        <position position="918"/>
    </location>
</feature>
<sequence length="2478" mass="264876">MAIEILGYACRVPSADNPQQLFELLKNDRCVVSSIPSSRWDKARFWHPTPGTPGKAYSFAAGVLDNIYDFDPAVFGLSVREASFMDPQQRILLQVTWRALEDAGLGQEELQRERVGVYIGSSALDHGNLLVEDPASGSPHFMTGNTLSIIANRVSHVLGLSGPSMTIDTACSSSLVALAQAERALLGGEIDTAIVGGVNLLLHPLSFVGFSQARMLSPEGLCRAYGQNGEGYVRAEGAGVIVLRHSRRVAEEGGRSRATIVATGMNSSGRTNGISLPSSEAQAALLRSVYEGQDIRPADLVFIEGHGTGTKVGDPAEVRALGQVLGTARSAPLPIGSIKSNIGHAEPASGILGLIKAVLALENDYLPASLHAEIPNEEIDFAALNIEINSRGRRLTREGRQRLAGVNSFGFGGTNAHVVLADPPDVPASQVADEAGVFTLSAHTQTALQQLISDYAKRFAVASPQEAAQLVAATRNRSVMKHRFAVSGQDSAGIAESVIKHVGATADSPAEFGEAPGKTIKTAFVFAGNGSQWAGMARDAYRENAVFRDRFHDHAALFAGRANQDLVGILHEPDLANSLKDTRIAQPLLFAIQAALVDSLSERGVRPDVVFGHSVGEIAAAYAAGILSADDAATVTAVRSRRQHALAGAGTMAAVALSAQSATAFAASNGLDGICVAALNSPNSVTISGTVEEIAQFKRAAQSARVPTRILDIDYPFHHPAIDRERDAFLAEIPVIAPAGGHTCYISTVSGGVLQGASLDAHYWWRNVREPVAFEAAASTALDAGCNLFVEISPRPILSAYIQETAKQAAAAVAVLPTLARPGQAEGIDPVERSVMRAVAHGFVGPQSASPRIYGVKLPPLPFENRECRVQPTSDSVNLFGRHFQEEPYTLLGWRADPRSSVWKNHLDSSLLPDLAGHIVDGKPIMPGAAYIEIAVQAARRYFGVDDVEITNLEISRPLDLRASRLTELSTRISPETGTIEIASREYLSEDGWTVHATARSRKSAGIARASRIELLSSDKTFKIQTKDAYETARRFGLDYAPSFQLLAQAELVGDKYLLVDLLPPEKPAHPWLSYDLNPISIDAAFHGLVAFFGRLTGDANGAPYIPVRFGTVRCAEKGTVIARAAVEIQRVGANTLRARFELFAEDGTLVATLDDCRFRRTWLRQHKSLEDVSFHYQSIPVQRRAAAATIIDKAVFDHRTEEPGEATLLIEAAVLRASYDIASKIAESGRVTFTQLSDDRSFNCFVASCMYSLEDAGLAFFEGDGWSVPSECDLPDFEALFRAACQRFPERVVEIVLVGNVYQEALERLANGFSGVRAGNRPRFLSEATLDHVRHDMPVGRLQRRLLIDGLVQMLRDIKPGSGCTILEAGALSVAFSTVLADIAVQKGGRLVIVEPSDPLRKTLQLAFEGNPAVSVFASDETIEVPADIAVTAGGALFVNLQGSSPLKNTLRKIANAGGYLVAVEPAPSTVADFIFGLTDSWFAQSASPEFPLGRYASPSQWKELLAELGFSDGKAELESTREGSLISIQARGQAEATECVPNAPVSGPVLQILDDDDGELAVEGATTLRVSYLPDQGAVPFAEAFAKLEHEAAAAIFVLPPIGAQSGSQALQNHVLVLSGLAQAARERLRKQAGLKPVRLVIVAPGGAPADAPGADPVASGVWTFAHVLQNEYEEIEIFLLDADPADPETKKAVANLISYHGGEREWLLDRETGLLSVIRVVTGPAPVTARSTTTFEMAAIRQQMSGRIDSLVWEKRTMPQPEPGEVVVQVAATGLNFRDVMWSMGLLPEEALEDGFAGATLGMEIAGVVVAVGKGVQGFAPGDRVMGIGPAAFSTHVKVNYEGLISVPEGISLESAATVPVAFLTAWYAMVELGRIRAGETILIHGAAGGVGLAALQVARLKGARVIATAGTVEKRRFLSMLGAEHVFDSRSLDFVTDVLNVTDGQGVDLVLNSLFAEAMERSFELVKPFGRFLELGKRDYYSDRKLALRPFRRNISYFGIDADQLLVKAPELTRRVFGELAALFAQGKLTPLPFRAFRYDETASAFRLMQNAGHIGKIVVLPPAPGQDCVRLPSEEKLALPEGVYLVFGGIGGFGLSAAKWLVERGATHVALATRKGVADSETLAAIAGWKHSGISSSIHACDVTDESAVRALLADLRTVGPLKGVLHAAMVLDDALIANLDRDRNRPVIDVKAEGASTLDRLTREDDLALFLLFSSATTMIGNPGQGNYVAANGYLEGLARARRAAGLPALSIGFGAIADTGFLARNSDVNDILSKRLGRSSLNARDALSFVERCIVTDPRSVGAAVTVVADLDWTIVSGLPIANQPLFSAVPRNTVISQGDDGEQWDLPMMVSGKPAEEAYSILHRLLAGEIAGLLKVAEDSITPEKALKDIGLDSLMAMELGTGFQQKTGVDIPLAGMGENATVGDIVRKLYEKVLARRNTEETTSEAGLVEQLASKHMNVETEQESEHFG</sequence>
<dbReference type="Pfam" id="PF08240">
    <property type="entry name" value="ADH_N"/>
    <property type="match status" value="1"/>
</dbReference>
<dbReference type="InterPro" id="IPR020843">
    <property type="entry name" value="ER"/>
</dbReference>
<dbReference type="Proteomes" id="UP001155820">
    <property type="component" value="Unassembled WGS sequence"/>
</dbReference>
<dbReference type="InterPro" id="IPR001227">
    <property type="entry name" value="Ac_transferase_dom_sf"/>
</dbReference>
<dbReference type="CDD" id="cd05195">
    <property type="entry name" value="enoyl_red"/>
    <property type="match status" value="1"/>
</dbReference>
<reference evidence="11" key="1">
    <citation type="submission" date="2019-07" db="EMBL/GenBank/DDBJ databases">
        <title>FDA dAtabase for Regulatory Grade micrObial Sequences (FDA-ARGOS): Supporting development and validation of Infectious Disease Dx tests.</title>
        <authorList>
            <person name="Bachman M."/>
            <person name="Young C."/>
            <person name="Tallon L."/>
            <person name="Sadzewicz L."/>
            <person name="Vavikolanu K."/>
            <person name="Mehta A."/>
            <person name="Aluvathingal J."/>
            <person name="Nadendla S."/>
            <person name="Nandy P."/>
            <person name="Geyer C."/>
            <person name="Yan Y."/>
            <person name="Sichtig H."/>
        </authorList>
    </citation>
    <scope>NUCLEOTIDE SEQUENCE</scope>
    <source>
        <strain evidence="11">FDAARGOS_618</strain>
        <plasmid evidence="11">unnamed5</plasmid>
    </source>
</reference>
<dbReference type="InterPro" id="IPR013968">
    <property type="entry name" value="PKS_KR"/>
</dbReference>
<dbReference type="Gene3D" id="3.30.70.3290">
    <property type="match status" value="1"/>
</dbReference>
<dbReference type="SUPFAM" id="SSF47336">
    <property type="entry name" value="ACP-like"/>
    <property type="match status" value="1"/>
</dbReference>
<dbReference type="Pfam" id="PF02801">
    <property type="entry name" value="Ketoacyl-synt_C"/>
    <property type="match status" value="1"/>
</dbReference>
<keyword evidence="5" id="KW-0511">Multifunctional enzyme</keyword>
<evidence type="ECO:0000313" key="11">
    <source>
        <dbReference type="EMBL" id="NRF18339.1"/>
    </source>
</evidence>
<dbReference type="SUPFAM" id="SSF52151">
    <property type="entry name" value="FabD/lysophospholipase-like"/>
    <property type="match status" value="1"/>
</dbReference>
<dbReference type="PROSITE" id="PS00012">
    <property type="entry name" value="PHOSPHOPANTETHEINE"/>
    <property type="match status" value="1"/>
</dbReference>
<dbReference type="InterPro" id="IPR009081">
    <property type="entry name" value="PP-bd_ACP"/>
</dbReference>
<dbReference type="InterPro" id="IPR011032">
    <property type="entry name" value="GroES-like_sf"/>
</dbReference>
<dbReference type="Pfam" id="PF16197">
    <property type="entry name" value="KAsynt_C_assoc"/>
    <property type="match status" value="1"/>
</dbReference>
<dbReference type="PROSITE" id="PS50075">
    <property type="entry name" value="CARRIER"/>
    <property type="match status" value="1"/>
</dbReference>
<evidence type="ECO:0000256" key="2">
    <source>
        <dbReference type="ARBA" id="ARBA00022553"/>
    </source>
</evidence>
<dbReference type="InterPro" id="IPR036291">
    <property type="entry name" value="NAD(P)-bd_dom_sf"/>
</dbReference>
<dbReference type="InterPro" id="IPR050091">
    <property type="entry name" value="PKS_NRPS_Biosynth_Enz"/>
</dbReference>
<dbReference type="Gene3D" id="3.40.47.10">
    <property type="match status" value="1"/>
</dbReference>
<evidence type="ECO:0000259" key="10">
    <source>
        <dbReference type="PROSITE" id="PS52019"/>
    </source>
</evidence>
<dbReference type="InterPro" id="IPR032821">
    <property type="entry name" value="PKS_assoc"/>
</dbReference>
<dbReference type="PROSITE" id="PS52004">
    <property type="entry name" value="KS3_2"/>
    <property type="match status" value="1"/>
</dbReference>
<feature type="domain" description="Ketosynthase family 3 (KS3)" evidence="9">
    <location>
        <begin position="1"/>
        <end position="422"/>
    </location>
</feature>
<dbReference type="SMART" id="SM00823">
    <property type="entry name" value="PKS_PP"/>
    <property type="match status" value="1"/>
</dbReference>
<dbReference type="InterPro" id="IPR016035">
    <property type="entry name" value="Acyl_Trfase/lysoPLipase"/>
</dbReference>